<reference evidence="2" key="1">
    <citation type="submission" date="2018-05" db="EMBL/GenBank/DDBJ databases">
        <authorList>
            <person name="Lanie J.A."/>
            <person name="Ng W.-L."/>
            <person name="Kazmierczak K.M."/>
            <person name="Andrzejewski T.M."/>
            <person name="Davidsen T.M."/>
            <person name="Wayne K.J."/>
            <person name="Tettelin H."/>
            <person name="Glass J.I."/>
            <person name="Rusch D."/>
            <person name="Podicherti R."/>
            <person name="Tsui H.-C.T."/>
            <person name="Winkler M.E."/>
        </authorList>
    </citation>
    <scope>NUCLEOTIDE SEQUENCE</scope>
</reference>
<gene>
    <name evidence="2" type="ORF">METZ01_LOCUS516786</name>
</gene>
<feature type="non-terminal residue" evidence="2">
    <location>
        <position position="26"/>
    </location>
</feature>
<proteinExistence type="predicted"/>
<organism evidence="2">
    <name type="scientific">marine metagenome</name>
    <dbReference type="NCBI Taxonomy" id="408172"/>
    <lineage>
        <taxon>unclassified sequences</taxon>
        <taxon>metagenomes</taxon>
        <taxon>ecological metagenomes</taxon>
    </lineage>
</organism>
<sequence>THRCEPTAPRRYPVANQKRRTNKKKI</sequence>
<feature type="compositionally biased region" description="Basic residues" evidence="1">
    <location>
        <begin position="17"/>
        <end position="26"/>
    </location>
</feature>
<dbReference type="EMBL" id="UINC01231411">
    <property type="protein sequence ID" value="SVE63932.1"/>
    <property type="molecule type" value="Genomic_DNA"/>
</dbReference>
<evidence type="ECO:0000256" key="1">
    <source>
        <dbReference type="SAM" id="MobiDB-lite"/>
    </source>
</evidence>
<protein>
    <submittedName>
        <fullName evidence="2">Uncharacterized protein</fullName>
    </submittedName>
</protein>
<accession>A0A383F419</accession>
<feature type="non-terminal residue" evidence="2">
    <location>
        <position position="1"/>
    </location>
</feature>
<evidence type="ECO:0000313" key="2">
    <source>
        <dbReference type="EMBL" id="SVE63932.1"/>
    </source>
</evidence>
<name>A0A383F419_9ZZZZ</name>
<feature type="region of interest" description="Disordered" evidence="1">
    <location>
        <begin position="1"/>
        <end position="26"/>
    </location>
</feature>
<dbReference type="AlphaFoldDB" id="A0A383F419"/>